<dbReference type="InterPro" id="IPR010433">
    <property type="entry name" value="EIF-4B_pln"/>
</dbReference>
<proteinExistence type="predicted"/>
<name>A0AAV3QSJ8_LITER</name>
<gene>
    <name evidence="2" type="ORF">LIER_40139</name>
</gene>
<accession>A0AAV3QSJ8</accession>
<feature type="compositionally biased region" description="Basic and acidic residues" evidence="1">
    <location>
        <begin position="86"/>
        <end position="98"/>
    </location>
</feature>
<keyword evidence="3" id="KW-1185">Reference proteome</keyword>
<dbReference type="AlphaFoldDB" id="A0AAV3QSJ8"/>
<dbReference type="PANTHER" id="PTHR32091">
    <property type="entry name" value="EUKARYOTIC TRANSLATION INITIATION FACTOR 4B"/>
    <property type="match status" value="1"/>
</dbReference>
<dbReference type="Pfam" id="PF06273">
    <property type="entry name" value="eIF-4B"/>
    <property type="match status" value="1"/>
</dbReference>
<reference evidence="2 3" key="1">
    <citation type="submission" date="2024-01" db="EMBL/GenBank/DDBJ databases">
        <title>The complete chloroplast genome sequence of Lithospermum erythrorhizon: insights into the phylogenetic relationship among Boraginaceae species and the maternal lineages of purple gromwells.</title>
        <authorList>
            <person name="Okada T."/>
            <person name="Watanabe K."/>
        </authorList>
    </citation>
    <scope>NUCLEOTIDE SEQUENCE [LARGE SCALE GENOMIC DNA]</scope>
</reference>
<dbReference type="EMBL" id="BAABME010022614">
    <property type="protein sequence ID" value="GAA0166196.1"/>
    <property type="molecule type" value="Genomic_DNA"/>
</dbReference>
<evidence type="ECO:0000256" key="1">
    <source>
        <dbReference type="SAM" id="MobiDB-lite"/>
    </source>
</evidence>
<dbReference type="Proteomes" id="UP001454036">
    <property type="component" value="Unassembled WGS sequence"/>
</dbReference>
<evidence type="ECO:0000313" key="2">
    <source>
        <dbReference type="EMBL" id="GAA0166196.1"/>
    </source>
</evidence>
<protein>
    <submittedName>
        <fullName evidence="2">Uncharacterized protein</fullName>
    </submittedName>
</protein>
<comment type="caution">
    <text evidence="2">The sequence shown here is derived from an EMBL/GenBank/DDBJ whole genome shotgun (WGS) entry which is preliminary data.</text>
</comment>
<organism evidence="2 3">
    <name type="scientific">Lithospermum erythrorhizon</name>
    <name type="common">Purple gromwell</name>
    <name type="synonym">Lithospermum officinale var. erythrorhizon</name>
    <dbReference type="NCBI Taxonomy" id="34254"/>
    <lineage>
        <taxon>Eukaryota</taxon>
        <taxon>Viridiplantae</taxon>
        <taxon>Streptophyta</taxon>
        <taxon>Embryophyta</taxon>
        <taxon>Tracheophyta</taxon>
        <taxon>Spermatophyta</taxon>
        <taxon>Magnoliopsida</taxon>
        <taxon>eudicotyledons</taxon>
        <taxon>Gunneridae</taxon>
        <taxon>Pentapetalae</taxon>
        <taxon>asterids</taxon>
        <taxon>lamiids</taxon>
        <taxon>Boraginales</taxon>
        <taxon>Boraginaceae</taxon>
        <taxon>Boraginoideae</taxon>
        <taxon>Lithospermeae</taxon>
        <taxon>Lithospermum</taxon>
    </lineage>
</organism>
<feature type="region of interest" description="Disordered" evidence="1">
    <location>
        <begin position="1"/>
        <end position="104"/>
    </location>
</feature>
<dbReference type="GO" id="GO:0003743">
    <property type="term" value="F:translation initiation factor activity"/>
    <property type="evidence" value="ECO:0007669"/>
    <property type="project" value="InterPro"/>
</dbReference>
<evidence type="ECO:0000313" key="3">
    <source>
        <dbReference type="Proteomes" id="UP001454036"/>
    </source>
</evidence>
<sequence length="141" mass="15299">MTTKSPWGVGAWAAEAERAEEEEKEAAAAAAATPPPASFPSLKDSVGTKQKKKTKMSMQEFLMGSGGSSNRVGLTHDEMMGLPTRPQERGGEEMERGRIGGGFSNYGNYSGRNRDYGDNEGGFRNLIRLGLGLMRWIIGQR</sequence>
<dbReference type="PANTHER" id="PTHR32091:SF20">
    <property type="entry name" value="EUKARYOTIC TRANSLATION INITIATION FACTOR 4B1"/>
    <property type="match status" value="1"/>
</dbReference>
<dbReference type="GO" id="GO:0003729">
    <property type="term" value="F:mRNA binding"/>
    <property type="evidence" value="ECO:0007669"/>
    <property type="project" value="TreeGrafter"/>
</dbReference>